<name>A0ABR3SZG1_9PEZI</name>
<dbReference type="EMBL" id="JAJVDC020000030">
    <property type="protein sequence ID" value="KAL1632448.1"/>
    <property type="molecule type" value="Genomic_DNA"/>
</dbReference>
<sequence>MSAIWELSRMVRQKKREVDQTKEVEDLLDEIEEFVHEGVLTKREWKAFCLNVEEAIQKKECSPREAQAKVLDFLEALHSIAQEYGESEDGIYLSEPEEVDDVPKAHRHRIEGKRRNAGVFSPGHMLPNQPTYYPNAPQSFFTPGTASPFAAGVGGTSSPAFTYVGAGGPAGTASPNPSAFHAAGTASPPHPNYSGPLPVPPSHSFSQQSWGPLPVQVPGGPTSPVSTVPAQNTWTPNSTFPFPAFAANQNGNYSNGNSNRPSAPPSPPRSRNSPANNASTTPPGNASPGKAASNAGSSPIVPPSPNGSTSAHVSGWGDQNGSPFGFMSPTQEAQAQRAAAAKLREQARRQSQAEAIEEELGVPKMDLPPPPNAQAQQQQKPSVNWASGIEDGPKENGAHGGNPPPESVSEAGTYMEPAGEKNKRRRRKQ</sequence>
<gene>
    <name evidence="2" type="ORF">SLS56_003690</name>
</gene>
<evidence type="ECO:0000313" key="2">
    <source>
        <dbReference type="EMBL" id="KAL1632448.1"/>
    </source>
</evidence>
<dbReference type="Proteomes" id="UP001521116">
    <property type="component" value="Unassembled WGS sequence"/>
</dbReference>
<proteinExistence type="predicted"/>
<evidence type="ECO:0000256" key="1">
    <source>
        <dbReference type="SAM" id="MobiDB-lite"/>
    </source>
</evidence>
<feature type="compositionally biased region" description="Low complexity" evidence="1">
    <location>
        <begin position="248"/>
        <end position="261"/>
    </location>
</feature>
<accession>A0ABR3SZG1</accession>
<comment type="caution">
    <text evidence="2">The sequence shown here is derived from an EMBL/GenBank/DDBJ whole genome shotgun (WGS) entry which is preliminary data.</text>
</comment>
<protein>
    <submittedName>
        <fullName evidence="2">Uncharacterized protein</fullName>
    </submittedName>
</protein>
<organism evidence="2 3">
    <name type="scientific">Neofusicoccum ribis</name>
    <dbReference type="NCBI Taxonomy" id="45134"/>
    <lineage>
        <taxon>Eukaryota</taxon>
        <taxon>Fungi</taxon>
        <taxon>Dikarya</taxon>
        <taxon>Ascomycota</taxon>
        <taxon>Pezizomycotina</taxon>
        <taxon>Dothideomycetes</taxon>
        <taxon>Dothideomycetes incertae sedis</taxon>
        <taxon>Botryosphaeriales</taxon>
        <taxon>Botryosphaeriaceae</taxon>
        <taxon>Neofusicoccum</taxon>
    </lineage>
</organism>
<evidence type="ECO:0000313" key="3">
    <source>
        <dbReference type="Proteomes" id="UP001521116"/>
    </source>
</evidence>
<feature type="region of interest" description="Disordered" evidence="1">
    <location>
        <begin position="173"/>
        <end position="429"/>
    </location>
</feature>
<keyword evidence="3" id="KW-1185">Reference proteome</keyword>
<feature type="compositionally biased region" description="Low complexity" evidence="1">
    <location>
        <begin position="331"/>
        <end position="341"/>
    </location>
</feature>
<feature type="compositionally biased region" description="Polar residues" evidence="1">
    <location>
        <begin position="306"/>
        <end position="322"/>
    </location>
</feature>
<feature type="compositionally biased region" description="Polar residues" evidence="1">
    <location>
        <begin position="223"/>
        <end position="240"/>
    </location>
</feature>
<reference evidence="2 3" key="1">
    <citation type="submission" date="2024-02" db="EMBL/GenBank/DDBJ databases">
        <title>De novo assembly and annotation of 12 fungi associated with fruit tree decline syndrome in Ontario, Canada.</title>
        <authorList>
            <person name="Sulman M."/>
            <person name="Ellouze W."/>
            <person name="Ilyukhin E."/>
        </authorList>
    </citation>
    <scope>NUCLEOTIDE SEQUENCE [LARGE SCALE GENOMIC DNA]</scope>
    <source>
        <strain evidence="2 3">M1-105</strain>
    </source>
</reference>
<feature type="compositionally biased region" description="Low complexity" evidence="1">
    <location>
        <begin position="269"/>
        <end position="279"/>
    </location>
</feature>